<dbReference type="Proteomes" id="UP000825123">
    <property type="component" value="Chromosome"/>
</dbReference>
<reference evidence="2 3" key="1">
    <citation type="submission" date="2021-04" db="EMBL/GenBank/DDBJ databases">
        <title>Complete genome sequence of Stygiolobus sp. KN-1.</title>
        <authorList>
            <person name="Nakamura K."/>
            <person name="Sakai H."/>
            <person name="Kurosawa N."/>
        </authorList>
    </citation>
    <scope>NUCLEOTIDE SEQUENCE [LARGE SCALE GENOMIC DNA]</scope>
    <source>
        <strain evidence="2 3">KN-1</strain>
    </source>
</reference>
<dbReference type="InterPro" id="IPR007981">
    <property type="entry name" value="Peptidase_A5"/>
</dbReference>
<organism evidence="2 3">
    <name type="scientific">Stygiolobus caldivivus</name>
    <dbReference type="NCBI Taxonomy" id="2824673"/>
    <lineage>
        <taxon>Archaea</taxon>
        <taxon>Thermoproteota</taxon>
        <taxon>Thermoprotei</taxon>
        <taxon>Sulfolobales</taxon>
        <taxon>Sulfolobaceae</taxon>
        <taxon>Stygiolobus</taxon>
    </lineage>
</organism>
<dbReference type="GeneID" id="66162080"/>
<proteinExistence type="predicted"/>
<keyword evidence="1" id="KW-0812">Transmembrane</keyword>
<evidence type="ECO:0000256" key="1">
    <source>
        <dbReference type="SAM" id="Phobius"/>
    </source>
</evidence>
<gene>
    <name evidence="2" type="ORF">KN1_03280</name>
</gene>
<name>A0A8D5ZHU7_9CREN</name>
<accession>A0A8D5ZHU7</accession>
<evidence type="ECO:0000313" key="2">
    <source>
        <dbReference type="EMBL" id="BCU69031.1"/>
    </source>
</evidence>
<keyword evidence="3" id="KW-1185">Reference proteome</keyword>
<keyword evidence="1" id="KW-1133">Transmembrane helix</keyword>
<evidence type="ECO:0000313" key="3">
    <source>
        <dbReference type="Proteomes" id="UP000825123"/>
    </source>
</evidence>
<sequence>MRALLVVFLLITVFITVPFAHLSSAQLVSTQPKPVGLVSYGICQDGKNITYNITTQQIIGYFKILSLKALNLTSTYPYYASLQLGGTVLTPHGIEWVQESLVFNTQNNTFFVASYNNGEQTVNSTVIYYTLPLAGYLIISLINNSPYTLVKFQYVIIQNGSRSLPPRVITPITAKIQGNAEFIVNYYLKGNVELVFGGYNSVTNFTSLYSQLALFYNESGLRPFPSLYNYGTNATGSSSDLFTILGSNDNIVVAVGSPNYGLITSDYQPPKVPLTFINQSIIVNGVGLYKNQLFYITSPYNVTFPTTLKVGENVFLYLEKVDVENEVIPNNVIFQVYNFTGYYDEKVIFSLLYPNFSIVGYNLSINSIVTLPNIINISNNERYVLTKPINISVNTSMPLLVNVSGLYIPQYLVEIEYPNGSVITNWFDKGSVVTLPKYIYVSPTERYTLVGQDYIYINSSNKVIAPYQTEYKVYLNYGSFSVTYWVKNGGTVSLNAFVPPFYEGKWEGTYNAPVGAKVVVNQYIQETLVLRPNIPLISVLVLILVLVFLGGLFWWRVKKVAKQ</sequence>
<protein>
    <submittedName>
        <fullName evidence="2">Thermopsin</fullName>
    </submittedName>
</protein>
<dbReference type="KEGG" id="csty:KN1_03280"/>
<dbReference type="EMBL" id="AP024597">
    <property type="protein sequence ID" value="BCU69031.1"/>
    <property type="molecule type" value="Genomic_DNA"/>
</dbReference>
<dbReference type="Pfam" id="PF05317">
    <property type="entry name" value="Thermopsin"/>
    <property type="match status" value="2"/>
</dbReference>
<feature type="transmembrane region" description="Helical" evidence="1">
    <location>
        <begin position="534"/>
        <end position="555"/>
    </location>
</feature>
<keyword evidence="1" id="KW-0472">Membrane</keyword>
<dbReference type="AlphaFoldDB" id="A0A8D5ZHU7"/>
<dbReference type="RefSeq" id="WP_221289089.1">
    <property type="nucleotide sequence ID" value="NZ_AP024597.1"/>
</dbReference>